<dbReference type="PROSITE" id="PS51041">
    <property type="entry name" value="EMI"/>
    <property type="match status" value="1"/>
</dbReference>
<evidence type="ECO:0000256" key="6">
    <source>
        <dbReference type="PROSITE-ProRule" id="PRU00076"/>
    </source>
</evidence>
<dbReference type="InterPro" id="IPR001774">
    <property type="entry name" value="DSL"/>
</dbReference>
<sequence>MRWKESLCIAMLLLVAMVTVSMANVHGKLLAVGRVRREANGTMTTMAPTTDPSLLDPNGPHVCTRRITTAYRQAYRSVVKSTIVNKRACCPGYFQDGDSCEPSCYMCVHGTCTAPDVCTCDDGYVGQQCRCDGQHYGSNCELSCECQNGGTCGGDDSHCFCPPGYTGTRCENTCPEGSYGMSCDNQCTCVNGDCYHITGECRCNNGYTGPRCDQECEDPNGCLGCPCLNGGTCDSNGACTCAPGFKGDVCGEACDPGTYGAHCASACLCHHGGSCDPATGECSCLAGYIGDNCEEECAVGSYGADCAQTCNCQNEGTCTSGGQCLCTLGWHGSKCQGNICPYNPPEYDSEHYTDEFHWPYCIPCHCNKDNTERCHPWGGHCECRAGWGGVNCDTMCAEGFWGKGCTDVCDCAGSHCDPLDGHCLCPAGYTGSKYVVYSIDLV</sequence>
<feature type="disulfide bond" evidence="6">
    <location>
        <begin position="241"/>
        <end position="250"/>
    </location>
</feature>
<feature type="domain" description="EMI" evidence="10">
    <location>
        <begin position="1"/>
        <end position="102"/>
    </location>
</feature>
<dbReference type="GO" id="GO:0007154">
    <property type="term" value="P:cell communication"/>
    <property type="evidence" value="ECO:0007669"/>
    <property type="project" value="InterPro"/>
</dbReference>
<feature type="domain" description="EGF-like" evidence="9">
    <location>
        <begin position="259"/>
        <end position="294"/>
    </location>
</feature>
<comment type="caution">
    <text evidence="6">Lacks conserved residue(s) required for the propagation of feature annotation.</text>
</comment>
<evidence type="ECO:0000259" key="9">
    <source>
        <dbReference type="PROSITE" id="PS50026"/>
    </source>
</evidence>
<protein>
    <submittedName>
        <fullName evidence="13">Multiple epidermal growth factor-like domains protein 10</fullName>
    </submittedName>
</protein>
<dbReference type="FunFam" id="2.170.300.10:FF:000041">
    <property type="entry name" value="Tyrosine protein kinase receptor tie-1, putative"/>
    <property type="match status" value="1"/>
</dbReference>
<feature type="disulfide bond" evidence="7">
    <location>
        <begin position="203"/>
        <end position="212"/>
    </location>
</feature>
<dbReference type="KEGG" id="bbel:109468334"/>
<feature type="domain" description="EGF-like" evidence="9">
    <location>
        <begin position="136"/>
        <end position="171"/>
    </location>
</feature>
<feature type="domain" description="EGF-like" evidence="9">
    <location>
        <begin position="302"/>
        <end position="336"/>
    </location>
</feature>
<proteinExistence type="predicted"/>
<dbReference type="Gene3D" id="2.170.300.10">
    <property type="entry name" value="Tie2 ligand-binding domain superfamily"/>
    <property type="match status" value="2"/>
</dbReference>
<keyword evidence="12" id="KW-1185">Reference proteome</keyword>
<keyword evidence="5 6" id="KW-1015">Disulfide bond</keyword>
<feature type="disulfide bond" evidence="6">
    <location>
        <begin position="284"/>
        <end position="293"/>
    </location>
</feature>
<evidence type="ECO:0000256" key="5">
    <source>
        <dbReference type="ARBA" id="ARBA00023157"/>
    </source>
</evidence>
<dbReference type="PRINTS" id="PR00011">
    <property type="entry name" value="EGFLAMININ"/>
</dbReference>
<keyword evidence="2 6" id="KW-0245">EGF-like domain</keyword>
<feature type="signal peptide" evidence="8">
    <location>
        <begin position="1"/>
        <end position="23"/>
    </location>
</feature>
<gene>
    <name evidence="13" type="primary">LOC109468334</name>
</gene>
<organism evidence="12 13">
    <name type="scientific">Branchiostoma belcheri</name>
    <name type="common">Amphioxus</name>
    <dbReference type="NCBI Taxonomy" id="7741"/>
    <lineage>
        <taxon>Eukaryota</taxon>
        <taxon>Metazoa</taxon>
        <taxon>Chordata</taxon>
        <taxon>Cephalochordata</taxon>
        <taxon>Leptocardii</taxon>
        <taxon>Amphioxiformes</taxon>
        <taxon>Branchiostomatidae</taxon>
        <taxon>Branchiostoma</taxon>
    </lineage>
</organism>
<dbReference type="InterPro" id="IPR000742">
    <property type="entry name" value="EGF"/>
</dbReference>
<evidence type="ECO:0000256" key="4">
    <source>
        <dbReference type="ARBA" id="ARBA00022737"/>
    </source>
</evidence>
<dbReference type="Proteomes" id="UP000515135">
    <property type="component" value="Unplaced"/>
</dbReference>
<feature type="disulfide bond" evidence="6">
    <location>
        <begin position="161"/>
        <end position="170"/>
    </location>
</feature>
<evidence type="ECO:0000259" key="10">
    <source>
        <dbReference type="PROSITE" id="PS51041"/>
    </source>
</evidence>
<dbReference type="PROSITE" id="PS51051">
    <property type="entry name" value="DSL"/>
    <property type="match status" value="1"/>
</dbReference>
<evidence type="ECO:0000256" key="8">
    <source>
        <dbReference type="SAM" id="SignalP"/>
    </source>
</evidence>
<name>A0A6P4YU35_BRABE</name>
<keyword evidence="3 8" id="KW-0732">Signal</keyword>
<dbReference type="PANTHER" id="PTHR24043">
    <property type="entry name" value="SCAVENGER RECEPTOR CLASS F"/>
    <property type="match status" value="1"/>
</dbReference>
<dbReference type="RefSeq" id="XP_019622142.1">
    <property type="nucleotide sequence ID" value="XM_019766583.1"/>
</dbReference>
<feature type="domain" description="DSL" evidence="11">
    <location>
        <begin position="201"/>
        <end position="250"/>
    </location>
</feature>
<dbReference type="GeneID" id="109468334"/>
<dbReference type="PROSITE" id="PS50026">
    <property type="entry name" value="EGF_3"/>
    <property type="match status" value="4"/>
</dbReference>
<dbReference type="InterPro" id="IPR002049">
    <property type="entry name" value="LE_dom"/>
</dbReference>
<dbReference type="PROSITE" id="PS01186">
    <property type="entry name" value="EGF_2"/>
    <property type="match status" value="1"/>
</dbReference>
<accession>A0A6P4YU35</accession>
<feature type="domain" description="EGF-like" evidence="9">
    <location>
        <begin position="218"/>
        <end position="251"/>
    </location>
</feature>
<keyword evidence="1" id="KW-0217">Developmental protein</keyword>
<evidence type="ECO:0000259" key="11">
    <source>
        <dbReference type="PROSITE" id="PS51051"/>
    </source>
</evidence>
<reference evidence="13" key="1">
    <citation type="submission" date="2025-08" db="UniProtKB">
        <authorList>
            <consortium name="RefSeq"/>
        </authorList>
    </citation>
    <scope>IDENTIFICATION</scope>
    <source>
        <tissue evidence="13">Gonad</tissue>
    </source>
</reference>
<dbReference type="GO" id="GO:0005044">
    <property type="term" value="F:scavenger receptor activity"/>
    <property type="evidence" value="ECO:0007669"/>
    <property type="project" value="InterPro"/>
</dbReference>
<evidence type="ECO:0000256" key="3">
    <source>
        <dbReference type="ARBA" id="ARBA00022729"/>
    </source>
</evidence>
<evidence type="ECO:0000313" key="12">
    <source>
        <dbReference type="Proteomes" id="UP000515135"/>
    </source>
</evidence>
<dbReference type="SMART" id="SM00180">
    <property type="entry name" value="EGF_Lam"/>
    <property type="match status" value="4"/>
</dbReference>
<evidence type="ECO:0000256" key="7">
    <source>
        <dbReference type="PROSITE-ProRule" id="PRU00377"/>
    </source>
</evidence>
<dbReference type="PANTHER" id="PTHR24043:SF8">
    <property type="entry name" value="EGF-LIKE DOMAIN-CONTAINING PROTEIN"/>
    <property type="match status" value="1"/>
</dbReference>
<evidence type="ECO:0000313" key="13">
    <source>
        <dbReference type="RefSeq" id="XP_019622142.1"/>
    </source>
</evidence>
<evidence type="ECO:0000256" key="1">
    <source>
        <dbReference type="ARBA" id="ARBA00022473"/>
    </source>
</evidence>
<dbReference type="PROSITE" id="PS00022">
    <property type="entry name" value="EGF_1"/>
    <property type="match status" value="6"/>
</dbReference>
<dbReference type="OrthoDB" id="409374at2759"/>
<dbReference type="InterPro" id="IPR042635">
    <property type="entry name" value="MEGF10/SREC1/2-like"/>
</dbReference>
<dbReference type="SMART" id="SM00181">
    <property type="entry name" value="EGF"/>
    <property type="match status" value="8"/>
</dbReference>
<dbReference type="Pfam" id="PF00053">
    <property type="entry name" value="EGF_laminin"/>
    <property type="match status" value="2"/>
</dbReference>
<dbReference type="AlphaFoldDB" id="A0A6P4YU35"/>
<evidence type="ECO:0000256" key="2">
    <source>
        <dbReference type="ARBA" id="ARBA00022536"/>
    </source>
</evidence>
<keyword evidence="4" id="KW-0677">Repeat</keyword>
<dbReference type="InterPro" id="IPR011489">
    <property type="entry name" value="EMI_domain"/>
</dbReference>
<dbReference type="Gene3D" id="2.10.25.10">
    <property type="entry name" value="Laminin"/>
    <property type="match status" value="2"/>
</dbReference>
<feature type="chain" id="PRO_5027714893" evidence="8">
    <location>
        <begin position="24"/>
        <end position="442"/>
    </location>
</feature>
<feature type="disulfide bond" evidence="6">
    <location>
        <begin position="326"/>
        <end position="335"/>
    </location>
</feature>
<dbReference type="GO" id="GO:0016020">
    <property type="term" value="C:membrane"/>
    <property type="evidence" value="ECO:0007669"/>
    <property type="project" value="InterPro"/>
</dbReference>